<comment type="subcellular location">
    <subcellularLocation>
        <location evidence="3">Cytoplasm</location>
    </subcellularLocation>
    <subcellularLocation>
        <location evidence="2">Nucleus</location>
    </subcellularLocation>
</comment>
<dbReference type="Pfam" id="PF00226">
    <property type="entry name" value="DnaJ"/>
    <property type="match status" value="1"/>
</dbReference>
<dbReference type="GO" id="GO:0046872">
    <property type="term" value="F:metal ion binding"/>
    <property type="evidence" value="ECO:0007669"/>
    <property type="project" value="UniProtKB-KW"/>
</dbReference>
<dbReference type="EMBL" id="HG316467">
    <property type="protein sequence ID" value="CDF91753.1"/>
    <property type="molecule type" value="Genomic_DNA"/>
</dbReference>
<evidence type="ECO:0000256" key="10">
    <source>
        <dbReference type="ARBA" id="ARBA00023242"/>
    </source>
</evidence>
<evidence type="ECO:0000256" key="2">
    <source>
        <dbReference type="ARBA" id="ARBA00004123"/>
    </source>
</evidence>
<accession>A0A8J2TDP6</accession>
<dbReference type="CDD" id="cd06257">
    <property type="entry name" value="DnaJ"/>
    <property type="match status" value="1"/>
</dbReference>
<keyword evidence="10" id="KW-0539">Nucleus</keyword>
<dbReference type="Gene3D" id="1.10.287.110">
    <property type="entry name" value="DnaJ domain"/>
    <property type="match status" value="1"/>
</dbReference>
<dbReference type="SUPFAM" id="SSF46565">
    <property type="entry name" value="Chaperone J-domain"/>
    <property type="match status" value="1"/>
</dbReference>
<dbReference type="GO" id="GO:0005737">
    <property type="term" value="C:cytoplasm"/>
    <property type="evidence" value="ECO:0007669"/>
    <property type="project" value="UniProtKB-SubCell"/>
</dbReference>
<evidence type="ECO:0000313" key="14">
    <source>
        <dbReference type="Proteomes" id="UP000019375"/>
    </source>
</evidence>
<dbReference type="Gene3D" id="3.10.660.10">
    <property type="entry name" value="DPH Zinc finger"/>
    <property type="match status" value="1"/>
</dbReference>
<evidence type="ECO:0000259" key="12">
    <source>
        <dbReference type="PROSITE" id="PS51074"/>
    </source>
</evidence>
<dbReference type="SMART" id="SM00271">
    <property type="entry name" value="DnaJ"/>
    <property type="match status" value="1"/>
</dbReference>
<dbReference type="PANTHER" id="PTHR21454:SF46">
    <property type="entry name" value="DIPHTHAMIDE BIOSYNTHESIS PROTEIN 4"/>
    <property type="match status" value="1"/>
</dbReference>
<proteinExistence type="inferred from homology"/>
<evidence type="ECO:0000256" key="4">
    <source>
        <dbReference type="ARBA" id="ARBA00006169"/>
    </source>
</evidence>
<dbReference type="InterPro" id="IPR007872">
    <property type="entry name" value="DPH_MB_dom"/>
</dbReference>
<dbReference type="Pfam" id="PF05207">
    <property type="entry name" value="Zn_ribbon_CSL"/>
    <property type="match status" value="1"/>
</dbReference>
<dbReference type="OrthoDB" id="445556at2759"/>
<dbReference type="PRINTS" id="PR00625">
    <property type="entry name" value="JDOMAIN"/>
</dbReference>
<feature type="domain" description="J" evidence="11">
    <location>
        <begin position="3"/>
        <end position="69"/>
    </location>
</feature>
<dbReference type="InterPro" id="IPR036671">
    <property type="entry name" value="DPH_MB_sf"/>
</dbReference>
<comment type="function">
    <text evidence="1">Required for the first step of diphthamide biosynthesis, the transfer of 3-amino-3-carboxypropyl from S-adenosyl-L-methionine to a histidine residue. Diphthamide is a post-translational modification of histidine which occurs in elongation factor 2.</text>
</comment>
<name>A0A8J2TDP6_ZYGB2</name>
<organism evidence="13 14">
    <name type="scientific">Zygosaccharomyces bailii (strain CLIB 213 / ATCC 58445 / CBS 680 / BCRC 21525 / NBRC 1098 / NCYC 1416 / NRRL Y-2227)</name>
    <dbReference type="NCBI Taxonomy" id="1333698"/>
    <lineage>
        <taxon>Eukaryota</taxon>
        <taxon>Fungi</taxon>
        <taxon>Dikarya</taxon>
        <taxon>Ascomycota</taxon>
        <taxon>Saccharomycotina</taxon>
        <taxon>Saccharomycetes</taxon>
        <taxon>Saccharomycetales</taxon>
        <taxon>Saccharomycetaceae</taxon>
        <taxon>Zygosaccharomyces</taxon>
    </lineage>
</organism>
<keyword evidence="14" id="KW-1185">Reference proteome</keyword>
<dbReference type="InterPro" id="IPR036869">
    <property type="entry name" value="J_dom_sf"/>
</dbReference>
<evidence type="ECO:0000256" key="8">
    <source>
        <dbReference type="ARBA" id="ARBA00022833"/>
    </source>
</evidence>
<evidence type="ECO:0000256" key="7">
    <source>
        <dbReference type="ARBA" id="ARBA00022723"/>
    </source>
</evidence>
<evidence type="ECO:0000256" key="3">
    <source>
        <dbReference type="ARBA" id="ARBA00004496"/>
    </source>
</evidence>
<keyword evidence="8" id="KW-0862">Zinc</keyword>
<dbReference type="GO" id="GO:0005634">
    <property type="term" value="C:nucleus"/>
    <property type="evidence" value="ECO:0007669"/>
    <property type="project" value="UniProtKB-SubCell"/>
</dbReference>
<sequence>MVSHYEVLGVKFDSSLSEIKEAYRHCLLRTHPDKLGGVKISESIDINAIQDAYRVLSDPDLRSQYNKEVTQVQKSSGYVGTGDGLDEYSLDSFEFDATKLEYSMDCPRCMAKNGFALHENTLEEHADDGLNGGFVVLSQCCSCSLWLKITFQLAVEENWKTD</sequence>
<dbReference type="InterPro" id="IPR001623">
    <property type="entry name" value="DnaJ_domain"/>
</dbReference>
<dbReference type="GO" id="GO:0017183">
    <property type="term" value="P:protein histidyl modification to diphthamide"/>
    <property type="evidence" value="ECO:0007669"/>
    <property type="project" value="UniProtKB-UniPathway"/>
</dbReference>
<evidence type="ECO:0000256" key="6">
    <source>
        <dbReference type="ARBA" id="ARBA00022490"/>
    </source>
</evidence>
<reference evidence="14" key="1">
    <citation type="journal article" date="2013" name="Genome Announc.">
        <title>Genome sequence of the food spoilage yeast Zygosaccharomyces bailii CLIB 213(T).</title>
        <authorList>
            <person name="Galeote V."/>
            <person name="Bigey F."/>
            <person name="Devillers H."/>
            <person name="Neuveglise C."/>
            <person name="Dequin S."/>
        </authorList>
    </citation>
    <scope>NUCLEOTIDE SEQUENCE [LARGE SCALE GENOMIC DNA]</scope>
    <source>
        <strain evidence="14">CLIB 213 / ATCC 58445 / CBS 680 / CCRC 21525 / NBRC 1098 / NCYC 1416 / NRRL Y-2227</strain>
    </source>
</reference>
<dbReference type="PROSITE" id="PS51074">
    <property type="entry name" value="DPH_MB"/>
    <property type="match status" value="1"/>
</dbReference>
<evidence type="ECO:0000256" key="9">
    <source>
        <dbReference type="ARBA" id="ARBA00023004"/>
    </source>
</evidence>
<evidence type="ECO:0000256" key="5">
    <source>
        <dbReference type="ARBA" id="ARBA00021797"/>
    </source>
</evidence>
<protein>
    <recommendedName>
        <fullName evidence="5">Diphthamide biosynthesis protein 4</fullName>
    </recommendedName>
</protein>
<dbReference type="PROSITE" id="PS50076">
    <property type="entry name" value="DNAJ_2"/>
    <property type="match status" value="1"/>
</dbReference>
<keyword evidence="7" id="KW-0479">Metal-binding</keyword>
<gene>
    <name evidence="13" type="ORF">BN860_00254g</name>
</gene>
<dbReference type="UniPathway" id="UPA00559"/>
<comment type="similarity">
    <text evidence="4">Belongs to the DPH4 family.</text>
</comment>
<dbReference type="AlphaFoldDB" id="A0A8J2TDP6"/>
<evidence type="ECO:0000259" key="11">
    <source>
        <dbReference type="PROSITE" id="PS50076"/>
    </source>
</evidence>
<dbReference type="PANTHER" id="PTHR21454">
    <property type="entry name" value="DPH3 HOMOLOG-RELATED"/>
    <property type="match status" value="1"/>
</dbReference>
<feature type="domain" description="DPH-type MB" evidence="12">
    <location>
        <begin position="84"/>
        <end position="152"/>
    </location>
</feature>
<evidence type="ECO:0000256" key="1">
    <source>
        <dbReference type="ARBA" id="ARBA00003474"/>
    </source>
</evidence>
<dbReference type="SUPFAM" id="SSF144217">
    <property type="entry name" value="CSL zinc finger"/>
    <property type="match status" value="1"/>
</dbReference>
<dbReference type="InterPro" id="IPR044248">
    <property type="entry name" value="DPH3/4-like"/>
</dbReference>
<dbReference type="Proteomes" id="UP000019375">
    <property type="component" value="Unassembled WGS sequence"/>
</dbReference>
<keyword evidence="6" id="KW-0963">Cytoplasm</keyword>
<keyword evidence="9" id="KW-0408">Iron</keyword>
<evidence type="ECO:0000313" key="13">
    <source>
        <dbReference type="EMBL" id="CDF91753.1"/>
    </source>
</evidence>